<dbReference type="EMBL" id="VSSR01000128">
    <property type="protein sequence ID" value="TYL70688.1"/>
    <property type="molecule type" value="Genomic_DNA"/>
</dbReference>
<dbReference type="SUPFAM" id="SSF52540">
    <property type="entry name" value="P-loop containing nucleoside triphosphate hydrolases"/>
    <property type="match status" value="1"/>
</dbReference>
<evidence type="ECO:0000313" key="1">
    <source>
        <dbReference type="EMBL" id="TYL70688.1"/>
    </source>
</evidence>
<proteinExistence type="predicted"/>
<name>A0A5S4VYP1_9BRAD</name>
<keyword evidence="2" id="KW-1185">Reference proteome</keyword>
<dbReference type="InterPro" id="IPR051921">
    <property type="entry name" value="ABC_osmolyte_uptake_ATP-bind"/>
</dbReference>
<accession>A0A5S4VYP1</accession>
<dbReference type="PANTHER" id="PTHR43869:SF1">
    <property type="entry name" value="GLYCINE BETAINE_PROLINE BETAINE TRANSPORT SYSTEM ATP-BINDING PROTEIN PROV"/>
    <property type="match status" value="1"/>
</dbReference>
<dbReference type="PANTHER" id="PTHR43869">
    <property type="entry name" value="GLYCINE BETAINE/PROLINE BETAINE TRANSPORT SYSTEM ATP-BINDING PROTEIN PROV"/>
    <property type="match status" value="1"/>
</dbReference>
<dbReference type="Gene3D" id="3.40.50.300">
    <property type="entry name" value="P-loop containing nucleotide triphosphate hydrolases"/>
    <property type="match status" value="1"/>
</dbReference>
<comment type="caution">
    <text evidence="1">The sequence shown here is derived from an EMBL/GenBank/DDBJ whole genome shotgun (WGS) entry which is preliminary data.</text>
</comment>
<sequence>MLTTLFITHDLKEAFCVGDRIVIMRDGCIVQMGTAAEIVSNPQMRMLLTSQATFPDFISTAEVGKWIYALAVEKQDPRAFAAKF</sequence>
<dbReference type="Proteomes" id="UP000324853">
    <property type="component" value="Unassembled WGS sequence"/>
</dbReference>
<protein>
    <recommendedName>
        <fullName evidence="3">ABC transporter ATP-binding protein</fullName>
    </recommendedName>
</protein>
<dbReference type="AlphaFoldDB" id="A0A5S4VYP1"/>
<evidence type="ECO:0000313" key="2">
    <source>
        <dbReference type="Proteomes" id="UP000324853"/>
    </source>
</evidence>
<dbReference type="RefSeq" id="WP_187435512.1">
    <property type="nucleotide sequence ID" value="NZ_VSSR01000128.1"/>
</dbReference>
<gene>
    <name evidence="1" type="ORF">FXB38_41185</name>
</gene>
<organism evidence="1 2">
    <name type="scientific">Bradyrhizobium cytisi</name>
    <dbReference type="NCBI Taxonomy" id="515489"/>
    <lineage>
        <taxon>Bacteria</taxon>
        <taxon>Pseudomonadati</taxon>
        <taxon>Pseudomonadota</taxon>
        <taxon>Alphaproteobacteria</taxon>
        <taxon>Hyphomicrobiales</taxon>
        <taxon>Nitrobacteraceae</taxon>
        <taxon>Bradyrhizobium</taxon>
    </lineage>
</organism>
<reference evidence="1 2" key="1">
    <citation type="submission" date="2019-08" db="EMBL/GenBank/DDBJ databases">
        <title>Bradyrhizobium hipponensis sp. nov., a rhizobium isolated from a Lupinus angustifolius root nodule in Tunisia.</title>
        <authorList>
            <person name="Off K."/>
            <person name="Rejili M."/>
            <person name="Mars M."/>
            <person name="Brachmann A."/>
            <person name="Marin M."/>
        </authorList>
    </citation>
    <scope>NUCLEOTIDE SEQUENCE [LARGE SCALE GENOMIC DNA]</scope>
    <source>
        <strain evidence="1 2">CTAW11</strain>
    </source>
</reference>
<dbReference type="InterPro" id="IPR027417">
    <property type="entry name" value="P-loop_NTPase"/>
</dbReference>
<evidence type="ECO:0008006" key="3">
    <source>
        <dbReference type="Google" id="ProtNLM"/>
    </source>
</evidence>